<dbReference type="PANTHER" id="PTHR36440:SF1">
    <property type="entry name" value="PUTATIVE (AFU_ORTHOLOGUE AFUA_8G07350)-RELATED"/>
    <property type="match status" value="1"/>
</dbReference>
<dbReference type="PANTHER" id="PTHR36440">
    <property type="entry name" value="PUTATIVE (AFU_ORTHOLOGUE AFUA_8G07350)-RELATED"/>
    <property type="match status" value="1"/>
</dbReference>
<keyword evidence="3" id="KW-1185">Reference proteome</keyword>
<dbReference type="Proteomes" id="UP001236014">
    <property type="component" value="Chromosome"/>
</dbReference>
<dbReference type="RefSeq" id="WP_285967583.1">
    <property type="nucleotide sequence ID" value="NZ_CP127294.1"/>
</dbReference>
<evidence type="ECO:0000313" key="2">
    <source>
        <dbReference type="EMBL" id="WIX76836.1"/>
    </source>
</evidence>
<dbReference type="KEGG" id="acab:QRX50_36225"/>
<name>A0A9Y2ID74_9PSEU</name>
<dbReference type="InterPro" id="IPR013096">
    <property type="entry name" value="Cupin_2"/>
</dbReference>
<dbReference type="InterPro" id="IPR014710">
    <property type="entry name" value="RmlC-like_jellyroll"/>
</dbReference>
<proteinExistence type="predicted"/>
<dbReference type="Gene3D" id="2.60.120.10">
    <property type="entry name" value="Jelly Rolls"/>
    <property type="match status" value="1"/>
</dbReference>
<feature type="domain" description="Cupin type-2" evidence="1">
    <location>
        <begin position="48"/>
        <end position="113"/>
    </location>
</feature>
<dbReference type="InterPro" id="IPR011051">
    <property type="entry name" value="RmlC_Cupin_sf"/>
</dbReference>
<evidence type="ECO:0000259" key="1">
    <source>
        <dbReference type="Pfam" id="PF07883"/>
    </source>
</evidence>
<accession>A0A9Y2ID74</accession>
<evidence type="ECO:0000313" key="3">
    <source>
        <dbReference type="Proteomes" id="UP001236014"/>
    </source>
</evidence>
<sequence length="182" mass="19867">MSGENRTKVVVVQPGDESDTAVLPGFGAVFKLTHQNNGGEVSILEHPFAVGAITAPHRHTREDEHSLVLTGEIGFRSDDSEVVLGPGGYITKPRGEMHAMWNAGQTPGRIVEVITPGGFENYFRELSDLLTAHAAGELVGDVENLHETDEFARLAVKYGLTYSTPDWLDDVVHRYGLNHPTH</sequence>
<gene>
    <name evidence="2" type="ORF">QRX50_36225</name>
</gene>
<organism evidence="2 3">
    <name type="scientific">Amycolatopsis carbonis</name>
    <dbReference type="NCBI Taxonomy" id="715471"/>
    <lineage>
        <taxon>Bacteria</taxon>
        <taxon>Bacillati</taxon>
        <taxon>Actinomycetota</taxon>
        <taxon>Actinomycetes</taxon>
        <taxon>Pseudonocardiales</taxon>
        <taxon>Pseudonocardiaceae</taxon>
        <taxon>Amycolatopsis</taxon>
    </lineage>
</organism>
<protein>
    <submittedName>
        <fullName evidence="2">Cupin domain-containing protein</fullName>
    </submittedName>
</protein>
<dbReference type="SUPFAM" id="SSF51182">
    <property type="entry name" value="RmlC-like cupins"/>
    <property type="match status" value="1"/>
</dbReference>
<dbReference type="InterPro" id="IPR053146">
    <property type="entry name" value="QDO-like"/>
</dbReference>
<dbReference type="Pfam" id="PF07883">
    <property type="entry name" value="Cupin_2"/>
    <property type="match status" value="1"/>
</dbReference>
<dbReference type="EMBL" id="CP127294">
    <property type="protein sequence ID" value="WIX76836.1"/>
    <property type="molecule type" value="Genomic_DNA"/>
</dbReference>
<dbReference type="AlphaFoldDB" id="A0A9Y2ID74"/>
<reference evidence="2 3" key="1">
    <citation type="submission" date="2023-06" db="EMBL/GenBank/DDBJ databases">
        <authorList>
            <person name="Oyuntsetseg B."/>
            <person name="Kim S.B."/>
        </authorList>
    </citation>
    <scope>NUCLEOTIDE SEQUENCE [LARGE SCALE GENOMIC DNA]</scope>
    <source>
        <strain evidence="2 3">2-15</strain>
    </source>
</reference>